<dbReference type="EnsemblMetazoa" id="AATE010508-RB">
    <property type="protein sequence ID" value="AATE010508-PB.1"/>
    <property type="gene ID" value="AATE010508"/>
</dbReference>
<sequence>MCLLNVISAKTFRGYRKGYKDYRRELFYLNPASHPDIVGATFGKNRVKMSICSRAVGQDTNLLGE</sequence>
<dbReference type="AlphaFoldDB" id="A0A182J367"/>
<organism evidence="1">
    <name type="scientific">Anopheles atroparvus</name>
    <name type="common">European mosquito</name>
    <dbReference type="NCBI Taxonomy" id="41427"/>
    <lineage>
        <taxon>Eukaryota</taxon>
        <taxon>Metazoa</taxon>
        <taxon>Ecdysozoa</taxon>
        <taxon>Arthropoda</taxon>
        <taxon>Hexapoda</taxon>
        <taxon>Insecta</taxon>
        <taxon>Pterygota</taxon>
        <taxon>Neoptera</taxon>
        <taxon>Endopterygota</taxon>
        <taxon>Diptera</taxon>
        <taxon>Nematocera</taxon>
        <taxon>Culicoidea</taxon>
        <taxon>Culicidae</taxon>
        <taxon>Anophelinae</taxon>
        <taxon>Anopheles</taxon>
    </lineage>
</organism>
<name>A0A182J367_ANOAO</name>
<proteinExistence type="predicted"/>
<protein>
    <submittedName>
        <fullName evidence="1">Uncharacterized protein</fullName>
    </submittedName>
</protein>
<dbReference type="VEuPathDB" id="VectorBase:AATE010508"/>
<accession>A0A182J367</accession>
<reference evidence="1" key="1">
    <citation type="submission" date="2022-08" db="UniProtKB">
        <authorList>
            <consortium name="EnsemblMetazoa"/>
        </authorList>
    </citation>
    <scope>IDENTIFICATION</scope>
    <source>
        <strain evidence="1">EBRO</strain>
    </source>
</reference>
<evidence type="ECO:0000313" key="1">
    <source>
        <dbReference type="EnsemblMetazoa" id="AATE010508-PB.1"/>
    </source>
</evidence>